<reference evidence="1 2" key="1">
    <citation type="submission" date="2016-10" db="EMBL/GenBank/DDBJ databases">
        <authorList>
            <person name="de Groot N.N."/>
        </authorList>
    </citation>
    <scope>NUCLEOTIDE SEQUENCE [LARGE SCALE GENOMIC DNA]</scope>
    <source>
        <strain evidence="1 2">DSM 45514</strain>
    </source>
</reference>
<dbReference type="RefSeq" id="WP_091570758.1">
    <property type="nucleotide sequence ID" value="NZ_FMZA01000013.1"/>
</dbReference>
<sequence>MYPPFTPQHTVLGSRLSQAPVTVAVKYGDVDGDHVIDRVLLTGTKTPDSPLWQNITLLVQNGRTHQYQQIAMKNNMGYNPTLFLGDLTGNRVDDILVEIDTGGSGGGIYAYVFSNINGQIRPIFDSESFNEAYSYHVSYENLYKVQVTSSRLRKKFILDLHYKGKEYVSEIYRPNGTLKEPIEGWVNPASGLYPIDFNRDGSYELQAVQAIAGRYNADRLGYIQTTLKWNGRGFAPQDQNVAILGGNL</sequence>
<dbReference type="Proteomes" id="UP000199387">
    <property type="component" value="Unassembled WGS sequence"/>
</dbReference>
<dbReference type="InterPro" id="IPR028994">
    <property type="entry name" value="Integrin_alpha_N"/>
</dbReference>
<dbReference type="EMBL" id="FMZA01000013">
    <property type="protein sequence ID" value="SDC68465.1"/>
    <property type="molecule type" value="Genomic_DNA"/>
</dbReference>
<proteinExistence type="predicted"/>
<gene>
    <name evidence="1" type="ORF">SAMN04488112_11362</name>
</gene>
<dbReference type="SUPFAM" id="SSF69318">
    <property type="entry name" value="Integrin alpha N-terminal domain"/>
    <property type="match status" value="1"/>
</dbReference>
<protein>
    <recommendedName>
        <fullName evidence="3">Repeat domain-containing protein</fullName>
    </recommendedName>
</protein>
<dbReference type="OrthoDB" id="1653343at2"/>
<organism evidence="1 2">
    <name type="scientific">Melghirimyces thermohalophilus</name>
    <dbReference type="NCBI Taxonomy" id="1236220"/>
    <lineage>
        <taxon>Bacteria</taxon>
        <taxon>Bacillati</taxon>
        <taxon>Bacillota</taxon>
        <taxon>Bacilli</taxon>
        <taxon>Bacillales</taxon>
        <taxon>Thermoactinomycetaceae</taxon>
        <taxon>Melghirimyces</taxon>
    </lineage>
</organism>
<dbReference type="STRING" id="1236220.SAMN04488112_11362"/>
<evidence type="ECO:0000313" key="2">
    <source>
        <dbReference type="Proteomes" id="UP000199387"/>
    </source>
</evidence>
<accession>A0A1G6NMP8</accession>
<evidence type="ECO:0000313" key="1">
    <source>
        <dbReference type="EMBL" id="SDC68465.1"/>
    </source>
</evidence>
<name>A0A1G6NMP8_9BACL</name>
<evidence type="ECO:0008006" key="3">
    <source>
        <dbReference type="Google" id="ProtNLM"/>
    </source>
</evidence>
<keyword evidence="2" id="KW-1185">Reference proteome</keyword>
<dbReference type="AlphaFoldDB" id="A0A1G6NMP8"/>